<reference evidence="1" key="1">
    <citation type="submission" date="2020-10" db="EMBL/GenBank/DDBJ databases">
        <title>Microbiome of the Black Sea water column analyzed by genome centric metagenomics.</title>
        <authorList>
            <person name="Cabello-Yeves P.J."/>
            <person name="Callieri C."/>
            <person name="Picazo A."/>
            <person name="Mehrshad M."/>
            <person name="Haro-Moreno J.M."/>
            <person name="Roda-Garcia J."/>
            <person name="Dzembekova N."/>
            <person name="Slabakova V."/>
            <person name="Slabakova N."/>
            <person name="Moncheva S."/>
            <person name="Rodriguez-Valera F."/>
        </authorList>
    </citation>
    <scope>NUCLEOTIDE SEQUENCE</scope>
    <source>
        <strain evidence="1">BS307-5m-G50</strain>
    </source>
</reference>
<protein>
    <submittedName>
        <fullName evidence="1">Peptidase</fullName>
    </submittedName>
</protein>
<accession>A0A937IDL0</accession>
<dbReference type="CDD" id="cd03143">
    <property type="entry name" value="A4_beta-galactosidase_middle_domain"/>
    <property type="match status" value="1"/>
</dbReference>
<evidence type="ECO:0000313" key="1">
    <source>
        <dbReference type="EMBL" id="MBL6818614.1"/>
    </source>
</evidence>
<proteinExistence type="predicted"/>
<gene>
    <name evidence="1" type="ORF">ISQ64_04340</name>
</gene>
<feature type="non-terminal residue" evidence="1">
    <location>
        <position position="1"/>
    </location>
</feature>
<sequence>REATLRDGSSIMYDTTAFNFTMMYGLEAVTVPEYVKGNLSSWEPSSVKIDVDNEAIMWIVDGTDDLSVSFAARLMEQNVQVRIVDKDISLSGKNLSRGSPVVIAMDNPENSNLVQLIKNTAKDLNVSVSSLYTGFGPEELPDWGGRHFRLLNKPQIAILSHEGFSSYDVGVSWWSLDHHLGIRHSQLNTSMIGYADLRRYNTLIMPSGYRSLNQGEISVLKDWVKQGGTLIANNGSTRMLVSDNSITSIKDVSDSFENSHEYNIKLQREFLTKNISIDLDYVNNNKITSDISYPWEETENRIDSDTLKKRDKWQSLFMPSGAFVSGRTDDKHWLTFGTIDTLPLLYSNFPVLMAGSGSKAVIRVGELINDANQDIYKTINWSDIPAGNDLNIRMSGLVWPEASTRIANSAYLTQERYGKGQIILFSGEPNFRGSSLGTNRLWLNSVVYGSGLGTSSRITP</sequence>
<dbReference type="Gene3D" id="3.40.50.880">
    <property type="match status" value="1"/>
</dbReference>
<organism evidence="1 2">
    <name type="scientific">SAR86 cluster bacterium</name>
    <dbReference type="NCBI Taxonomy" id="2030880"/>
    <lineage>
        <taxon>Bacteria</taxon>
        <taxon>Pseudomonadati</taxon>
        <taxon>Pseudomonadota</taxon>
        <taxon>Gammaproteobacteria</taxon>
        <taxon>SAR86 cluster</taxon>
    </lineage>
</organism>
<evidence type="ECO:0000313" key="2">
    <source>
        <dbReference type="Proteomes" id="UP000711391"/>
    </source>
</evidence>
<name>A0A937IDL0_9GAMM</name>
<dbReference type="Proteomes" id="UP000711391">
    <property type="component" value="Unassembled WGS sequence"/>
</dbReference>
<comment type="caution">
    <text evidence="1">The sequence shown here is derived from an EMBL/GenBank/DDBJ whole genome shotgun (WGS) entry which is preliminary data.</text>
</comment>
<dbReference type="SUPFAM" id="SSF52317">
    <property type="entry name" value="Class I glutamine amidotransferase-like"/>
    <property type="match status" value="1"/>
</dbReference>
<dbReference type="AlphaFoldDB" id="A0A937IDL0"/>
<dbReference type="InterPro" id="IPR029062">
    <property type="entry name" value="Class_I_gatase-like"/>
</dbReference>
<dbReference type="EMBL" id="JADHQD010000031">
    <property type="protein sequence ID" value="MBL6818614.1"/>
    <property type="molecule type" value="Genomic_DNA"/>
</dbReference>